<dbReference type="GO" id="GO:0016874">
    <property type="term" value="F:ligase activity"/>
    <property type="evidence" value="ECO:0007669"/>
    <property type="project" value="UniProtKB-KW"/>
</dbReference>
<dbReference type="Gene3D" id="3.30.300.30">
    <property type="match status" value="1"/>
</dbReference>
<dbReference type="InterPro" id="IPR040097">
    <property type="entry name" value="FAAL/FAAC"/>
</dbReference>
<organism evidence="5 6">
    <name type="scientific">Pendulispora albinea</name>
    <dbReference type="NCBI Taxonomy" id="2741071"/>
    <lineage>
        <taxon>Bacteria</taxon>
        <taxon>Pseudomonadati</taxon>
        <taxon>Myxococcota</taxon>
        <taxon>Myxococcia</taxon>
        <taxon>Myxococcales</taxon>
        <taxon>Sorangiineae</taxon>
        <taxon>Pendulisporaceae</taxon>
        <taxon>Pendulispora</taxon>
    </lineage>
</organism>
<reference evidence="5 6" key="1">
    <citation type="submission" date="2021-12" db="EMBL/GenBank/DDBJ databases">
        <title>Discovery of the Pendulisporaceae a myxobacterial family with distinct sporulation behavior and unique specialized metabolism.</title>
        <authorList>
            <person name="Garcia R."/>
            <person name="Popoff A."/>
            <person name="Bader C.D."/>
            <person name="Loehr J."/>
            <person name="Walesch S."/>
            <person name="Walt C."/>
            <person name="Boldt J."/>
            <person name="Bunk B."/>
            <person name="Haeckl F.J.F.P.J."/>
            <person name="Gunesch A.P."/>
            <person name="Birkelbach J."/>
            <person name="Nuebel U."/>
            <person name="Pietschmann T."/>
            <person name="Bach T."/>
            <person name="Mueller R."/>
        </authorList>
    </citation>
    <scope>NUCLEOTIDE SEQUENCE [LARGE SCALE GENOMIC DNA]</scope>
    <source>
        <strain evidence="5 6">MSr11954</strain>
    </source>
</reference>
<dbReference type="SUPFAM" id="SSF56801">
    <property type="entry name" value="Acetyl-CoA synthetase-like"/>
    <property type="match status" value="1"/>
</dbReference>
<proteinExistence type="inferred from homology"/>
<dbReference type="CDD" id="cd05931">
    <property type="entry name" value="FAAL"/>
    <property type="match status" value="1"/>
</dbReference>
<keyword evidence="6" id="KW-1185">Reference proteome</keyword>
<dbReference type="InterPro" id="IPR042099">
    <property type="entry name" value="ANL_N_sf"/>
</dbReference>
<dbReference type="PANTHER" id="PTHR22754:SF32">
    <property type="entry name" value="DISCO-INTERACTING PROTEIN 2"/>
    <property type="match status" value="1"/>
</dbReference>
<dbReference type="EMBL" id="CP089984">
    <property type="protein sequence ID" value="WXB10964.1"/>
    <property type="molecule type" value="Genomic_DNA"/>
</dbReference>
<protein>
    <submittedName>
        <fullName evidence="5">Fatty acyl-AMP ligase</fullName>
    </submittedName>
</protein>
<keyword evidence="2 5" id="KW-0436">Ligase</keyword>
<gene>
    <name evidence="5" type="ORF">LZC94_24145</name>
</gene>
<dbReference type="InterPro" id="IPR020845">
    <property type="entry name" value="AMP-binding_CS"/>
</dbReference>
<dbReference type="Proteomes" id="UP001370348">
    <property type="component" value="Chromosome"/>
</dbReference>
<dbReference type="InterPro" id="IPR045851">
    <property type="entry name" value="AMP-bd_C_sf"/>
</dbReference>
<name>A0ABZ2LMV4_9BACT</name>
<dbReference type="PROSITE" id="PS00455">
    <property type="entry name" value="AMP_BINDING"/>
    <property type="match status" value="1"/>
</dbReference>
<dbReference type="Pfam" id="PF00501">
    <property type="entry name" value="AMP-binding"/>
    <property type="match status" value="1"/>
</dbReference>
<evidence type="ECO:0000256" key="2">
    <source>
        <dbReference type="ARBA" id="ARBA00022598"/>
    </source>
</evidence>
<evidence type="ECO:0000256" key="3">
    <source>
        <dbReference type="SAM" id="MobiDB-lite"/>
    </source>
</evidence>
<evidence type="ECO:0000256" key="1">
    <source>
        <dbReference type="ARBA" id="ARBA00006432"/>
    </source>
</evidence>
<feature type="compositionally biased region" description="Low complexity" evidence="3">
    <location>
        <begin position="374"/>
        <end position="386"/>
    </location>
</feature>
<evidence type="ECO:0000313" key="6">
    <source>
        <dbReference type="Proteomes" id="UP001370348"/>
    </source>
</evidence>
<dbReference type="RefSeq" id="WP_394820580.1">
    <property type="nucleotide sequence ID" value="NZ_CP089984.1"/>
</dbReference>
<dbReference type="Gene3D" id="3.40.50.12780">
    <property type="entry name" value="N-terminal domain of ligase-like"/>
    <property type="match status" value="1"/>
</dbReference>
<dbReference type="PANTHER" id="PTHR22754">
    <property type="entry name" value="DISCO-INTERACTING PROTEIN 2 DIP2 -RELATED"/>
    <property type="match status" value="1"/>
</dbReference>
<feature type="domain" description="AMP-dependent synthetase/ligase" evidence="4">
    <location>
        <begin position="41"/>
        <end position="437"/>
    </location>
</feature>
<evidence type="ECO:0000259" key="4">
    <source>
        <dbReference type="Pfam" id="PF00501"/>
    </source>
</evidence>
<dbReference type="InterPro" id="IPR000873">
    <property type="entry name" value="AMP-dep_synth/lig_dom"/>
</dbReference>
<comment type="similarity">
    <text evidence="1">Belongs to the ATP-dependent AMP-binding enzyme family.</text>
</comment>
<evidence type="ECO:0000313" key="5">
    <source>
        <dbReference type="EMBL" id="WXB10964.1"/>
    </source>
</evidence>
<sequence length="626" mass="68270">MANARTIAQAIEDAAKTAPTRGMRFVPESGVPGTRGVTETSEASFSFTAIERASARYGGALQALGLRKGDRVGLILPANEDFVLCFFGAIAAGIIPVPIYPPLGPGQLQTYLDNTRHVVEKSGARALVTPAKIKRLLGTVQSACPALEQVVAVEAIRESMEALRPEKITLDDIAFLQFTSGSTSRPKGVSLTHANIASNLEVIMENGLGVREGDVGVSWLPLYHDMGLIGFVIAPLYYRVPSIFLSPLLFLKRPVTWFQTITRHKGTISYAPNFAYALCMKRIREKDLEGIDLSTWRVAGCGAEPIRPETLESFASTYAGVGFRKSAFVPSYGMAESSLGIAFSPLEQGMKTLSLDGPTLWSEGIAKPIDDTPPKSSADPSPDSSDTVVRLVSCGRAFPAHQIRIFDPDDLTSEHPFEERKVGEIRISGPSVMHGYWDDVDRTRESFAGPFLRTGDLGFLHDGDIYICGRIKEVIIVNGRNYYPQDMEWEASHVPGVRKGSVIAFGSRHPSGIEADRERVVIAFEMQDAQDMPMGQKVSKEIRKAVQEGIGLTVDDVVALPPGTLPKTSSGKLQRGKTRSLYESGELLDRVKSRDAGRIELAKQAAKSQLSYFKLAVLGGRRRREE</sequence>
<feature type="region of interest" description="Disordered" evidence="3">
    <location>
        <begin position="364"/>
        <end position="386"/>
    </location>
</feature>
<accession>A0ABZ2LMV4</accession>